<evidence type="ECO:0000313" key="1">
    <source>
        <dbReference type="EMBL" id="MFD1364399.1"/>
    </source>
</evidence>
<reference evidence="2" key="1">
    <citation type="journal article" date="2019" name="Int. J. Syst. Evol. Microbiol.">
        <title>The Global Catalogue of Microorganisms (GCM) 10K type strain sequencing project: providing services to taxonomists for standard genome sequencing and annotation.</title>
        <authorList>
            <consortium name="The Broad Institute Genomics Platform"/>
            <consortium name="The Broad Institute Genome Sequencing Center for Infectious Disease"/>
            <person name="Wu L."/>
            <person name="Ma J."/>
        </authorList>
    </citation>
    <scope>NUCLEOTIDE SEQUENCE [LARGE SCALE GENOMIC DNA]</scope>
    <source>
        <strain evidence="2">CCM 7526</strain>
    </source>
</reference>
<keyword evidence="2" id="KW-1185">Reference proteome</keyword>
<name>A0ABW4A1M0_9ACTN</name>
<organism evidence="1 2">
    <name type="scientific">Actinoplanes sichuanensis</name>
    <dbReference type="NCBI Taxonomy" id="512349"/>
    <lineage>
        <taxon>Bacteria</taxon>
        <taxon>Bacillati</taxon>
        <taxon>Actinomycetota</taxon>
        <taxon>Actinomycetes</taxon>
        <taxon>Micromonosporales</taxon>
        <taxon>Micromonosporaceae</taxon>
        <taxon>Actinoplanes</taxon>
    </lineage>
</organism>
<dbReference type="RefSeq" id="WP_378078182.1">
    <property type="nucleotide sequence ID" value="NZ_JBHTMK010000005.1"/>
</dbReference>
<proteinExistence type="predicted"/>
<comment type="caution">
    <text evidence="1">The sequence shown here is derived from an EMBL/GenBank/DDBJ whole genome shotgun (WGS) entry which is preliminary data.</text>
</comment>
<evidence type="ECO:0008006" key="3">
    <source>
        <dbReference type="Google" id="ProtNLM"/>
    </source>
</evidence>
<dbReference type="EMBL" id="JBHTMK010000005">
    <property type="protein sequence ID" value="MFD1364399.1"/>
    <property type="molecule type" value="Genomic_DNA"/>
</dbReference>
<evidence type="ECO:0000313" key="2">
    <source>
        <dbReference type="Proteomes" id="UP001597183"/>
    </source>
</evidence>
<accession>A0ABW4A1M0</accession>
<sequence>MVDTSERRRNALGRLVAHENSASDLLALLFEMDPEPLLGVLGLDTGTYTCQREVQAGAGKGRLDLVLRRQPESRPVAVLEMKGASDVHGDQLDRYNAWADGFTPTPRRFYCSLDIELSAPEAPWQALSLIEVFGTWKTSRDPHAVWLAGEIADVLRTWDAEADDVMGKVTGWYVPDLVSRRTASAVDVQLRAFGDGSMAGAYRTSGGNPMFMAWRRHPHGSDDAWVAVDVRCEGRGAASRWLVRPCVDVVGNGQSALLEAHDLAVQLQPAMVLSAVRMALIDQGRGRLAAALSAEENDGLAHRPAPEILAAWRARLAAGEKPRRRHPVFFHDRGLRLATQLRADATELTRDDLAQLTVGVLDHLVERAR</sequence>
<dbReference type="Proteomes" id="UP001597183">
    <property type="component" value="Unassembled WGS sequence"/>
</dbReference>
<protein>
    <recommendedName>
        <fullName evidence="3">PD-(D/E)XK nuclease superfamily protein</fullName>
    </recommendedName>
</protein>
<gene>
    <name evidence="1" type="ORF">ACFQ5G_03460</name>
</gene>